<feature type="transmembrane region" description="Helical" evidence="6">
    <location>
        <begin position="398"/>
        <end position="420"/>
    </location>
</feature>
<dbReference type="GO" id="GO:0005886">
    <property type="term" value="C:plasma membrane"/>
    <property type="evidence" value="ECO:0007669"/>
    <property type="project" value="UniProtKB-SubCell"/>
</dbReference>
<evidence type="ECO:0000256" key="2">
    <source>
        <dbReference type="ARBA" id="ARBA00022448"/>
    </source>
</evidence>
<comment type="subcellular location">
    <subcellularLocation>
        <location evidence="1">Cell membrane</location>
        <topology evidence="1">Multi-pass membrane protein</topology>
    </subcellularLocation>
</comment>
<evidence type="ECO:0000256" key="3">
    <source>
        <dbReference type="ARBA" id="ARBA00022692"/>
    </source>
</evidence>
<dbReference type="InterPro" id="IPR036259">
    <property type="entry name" value="MFS_trans_sf"/>
</dbReference>
<dbReference type="PaxDb" id="515619-EUBREC_2021"/>
<feature type="transmembrane region" description="Helical" evidence="6">
    <location>
        <begin position="262"/>
        <end position="288"/>
    </location>
</feature>
<dbReference type="Proteomes" id="UP000001477">
    <property type="component" value="Chromosome"/>
</dbReference>
<dbReference type="InterPro" id="IPR001927">
    <property type="entry name" value="Na/Gal_symport"/>
</dbReference>
<dbReference type="Pfam" id="PF13347">
    <property type="entry name" value="MFS_2"/>
    <property type="match status" value="1"/>
</dbReference>
<dbReference type="HOGENOM" id="CLU_027408_0_0_9"/>
<feature type="transmembrane region" description="Helical" evidence="6">
    <location>
        <begin position="206"/>
        <end position="226"/>
    </location>
</feature>
<dbReference type="NCBIfam" id="TIGR00792">
    <property type="entry name" value="gph"/>
    <property type="match status" value="1"/>
</dbReference>
<dbReference type="Gene3D" id="1.20.1250.20">
    <property type="entry name" value="MFS general substrate transporter like domains"/>
    <property type="match status" value="2"/>
</dbReference>
<protein>
    <recommendedName>
        <fullName evidence="7">Major facilitator superfamily (MFS) profile domain-containing protein</fullName>
    </recommendedName>
</protein>
<feature type="transmembrane region" description="Helical" evidence="6">
    <location>
        <begin position="104"/>
        <end position="122"/>
    </location>
</feature>
<evidence type="ECO:0000256" key="6">
    <source>
        <dbReference type="SAM" id="Phobius"/>
    </source>
</evidence>
<dbReference type="CDD" id="cd17332">
    <property type="entry name" value="MFS_MelB_like"/>
    <property type="match status" value="1"/>
</dbReference>
<feature type="transmembrane region" description="Helical" evidence="6">
    <location>
        <begin position="440"/>
        <end position="461"/>
    </location>
</feature>
<dbReference type="GO" id="GO:0015293">
    <property type="term" value="F:symporter activity"/>
    <property type="evidence" value="ECO:0007669"/>
    <property type="project" value="InterPro"/>
</dbReference>
<reference evidence="8 9" key="1">
    <citation type="journal article" date="2009" name="Proc. Natl. Acad. Sci. U.S.A.">
        <title>Characterizing a model human gut microbiota composed of members of its two dominant bacterial phyla.</title>
        <authorList>
            <person name="Mahowald M.A."/>
            <person name="Rey F.E."/>
            <person name="Seedorf H."/>
            <person name="Turnbaugh P.J."/>
            <person name="Fulton R.S."/>
            <person name="Wollam A."/>
            <person name="Shah N."/>
            <person name="Wang C."/>
            <person name="Magrini V."/>
            <person name="Wilson R.K."/>
            <person name="Cantarel B.L."/>
            <person name="Coutinho P.M."/>
            <person name="Henrissat B."/>
            <person name="Crock L.W."/>
            <person name="Russell A."/>
            <person name="Verberkmoes N.C."/>
            <person name="Hettich R.L."/>
            <person name="Gordon J.I."/>
        </authorList>
    </citation>
    <scope>NUCLEOTIDE SEQUENCE [LARGE SCALE GENOMIC DNA]</scope>
    <source>
        <strain evidence="9">ATCC 33656 / DSM 3377 / JCM 17463 / KCTC 5835 / LMG 30912 / VPI 0990</strain>
    </source>
</reference>
<feature type="transmembrane region" description="Helical" evidence="6">
    <location>
        <begin position="134"/>
        <end position="162"/>
    </location>
</feature>
<feature type="transmembrane region" description="Helical" evidence="6">
    <location>
        <begin position="64"/>
        <end position="83"/>
    </location>
</feature>
<feature type="transmembrane region" description="Helical" evidence="6">
    <location>
        <begin position="355"/>
        <end position="378"/>
    </location>
</feature>
<keyword evidence="3 6" id="KW-0812">Transmembrane</keyword>
<evidence type="ECO:0000259" key="7">
    <source>
        <dbReference type="PROSITE" id="PS50850"/>
    </source>
</evidence>
<evidence type="ECO:0000256" key="4">
    <source>
        <dbReference type="ARBA" id="ARBA00022989"/>
    </source>
</evidence>
<feature type="transmembrane region" description="Helical" evidence="6">
    <location>
        <begin position="331"/>
        <end position="349"/>
    </location>
</feature>
<organism evidence="8 9">
    <name type="scientific">Agathobacter rectalis (strain ATCC 33656 / DSM 3377 / JCM 17463 / KCTC 5835 / VPI 0990)</name>
    <name type="common">Eubacterium rectale</name>
    <dbReference type="NCBI Taxonomy" id="515619"/>
    <lineage>
        <taxon>Bacteria</taxon>
        <taxon>Bacillati</taxon>
        <taxon>Bacillota</taxon>
        <taxon>Clostridia</taxon>
        <taxon>Lachnospirales</taxon>
        <taxon>Lachnospiraceae</taxon>
        <taxon>Agathobacter</taxon>
    </lineage>
</organism>
<accession>C4ZBN0</accession>
<feature type="transmembrane region" description="Helical" evidence="6">
    <location>
        <begin position="174"/>
        <end position="194"/>
    </location>
</feature>
<dbReference type="SUPFAM" id="SSF103473">
    <property type="entry name" value="MFS general substrate transporter"/>
    <property type="match status" value="1"/>
</dbReference>
<dbReference type="InterPro" id="IPR020846">
    <property type="entry name" value="MFS_dom"/>
</dbReference>
<feature type="transmembrane region" description="Helical" evidence="6">
    <location>
        <begin position="300"/>
        <end position="319"/>
    </location>
</feature>
<dbReference type="PANTHER" id="PTHR11328:SF24">
    <property type="entry name" value="MAJOR FACILITATOR SUPERFAMILY (MFS) PROFILE DOMAIN-CONTAINING PROTEIN"/>
    <property type="match status" value="1"/>
</dbReference>
<dbReference type="InterPro" id="IPR039672">
    <property type="entry name" value="MFS_2"/>
</dbReference>
<keyword evidence="5 6" id="KW-0472">Membrane</keyword>
<evidence type="ECO:0000256" key="5">
    <source>
        <dbReference type="ARBA" id="ARBA00023136"/>
    </source>
</evidence>
<evidence type="ECO:0000313" key="9">
    <source>
        <dbReference type="Proteomes" id="UP000001477"/>
    </source>
</evidence>
<evidence type="ECO:0000256" key="1">
    <source>
        <dbReference type="ARBA" id="ARBA00004651"/>
    </source>
</evidence>
<dbReference type="PROSITE" id="PS50850">
    <property type="entry name" value="MFS"/>
    <property type="match status" value="1"/>
</dbReference>
<dbReference type="PANTHER" id="PTHR11328">
    <property type="entry name" value="MAJOR FACILITATOR SUPERFAMILY DOMAIN-CONTAINING PROTEIN"/>
    <property type="match status" value="1"/>
</dbReference>
<feature type="transmembrane region" description="Helical" evidence="6">
    <location>
        <begin position="34"/>
        <end position="58"/>
    </location>
</feature>
<keyword evidence="2" id="KW-0813">Transport</keyword>
<dbReference type="EMBL" id="CP001107">
    <property type="protein sequence ID" value="ACR75762.1"/>
    <property type="molecule type" value="Genomic_DNA"/>
</dbReference>
<dbReference type="KEGG" id="ere:EUBREC_2021"/>
<feature type="domain" description="Major facilitator superfamily (MFS) profile" evidence="7">
    <location>
        <begin position="32"/>
        <end position="463"/>
    </location>
</feature>
<dbReference type="GO" id="GO:0008643">
    <property type="term" value="P:carbohydrate transport"/>
    <property type="evidence" value="ECO:0007669"/>
    <property type="project" value="InterPro"/>
</dbReference>
<dbReference type="AlphaFoldDB" id="C4ZBN0"/>
<dbReference type="GO" id="GO:0006814">
    <property type="term" value="P:sodium ion transport"/>
    <property type="evidence" value="ECO:0007669"/>
    <property type="project" value="InterPro"/>
</dbReference>
<keyword evidence="4 6" id="KW-1133">Transmembrane helix</keyword>
<name>C4ZBN0_AGARV</name>
<gene>
    <name evidence="8" type="ordered locus">EUBREC_2021</name>
</gene>
<dbReference type="STRING" id="515619.EUBREC_2021"/>
<evidence type="ECO:0000313" key="8">
    <source>
        <dbReference type="EMBL" id="ACR75762.1"/>
    </source>
</evidence>
<sequence>MKNTIQTIIVNRKKEVAFIMQEAEKKYLKWYQKIAYGAGDMASNTSYGLVSSFVLLYLSDTMGLNTGIIGTLMLVSKFLDGISDVIFGNLIDRTKSKLGKARPWMLYAQIGVSLCLVLLFSIPGGMSETAQYAYFFAFYTALNAIFYTANGIAYSALSALITRNKNERVQLGSIRFMFAVATNIVMGFAVTGVVDAFGGGAAGWRMVAVICGVIGLGINTISCLCVKELPEEGSAAVEDTQKPKDDKIGFVESLKLLISNKYYILIVAIYIVYYFMSNLTTGSAIYFMKHVLGNGSLLGLFSMMKMFPVIIALIFTPILVKKTGSMQKVNFWGYVISDILGIFLIIFAMQKNLPMMLLFMFLKGTFAGTMSGTLNALIAEISGYTYRTKGVHIDGMMFSCSSLGVKVGGGIGTAAVGWLLHAAGYAGKAATQTVAATNMIFSMYITIPVILGVVITILLGLMKVEKENKRIDMERAEQAD</sequence>
<proteinExistence type="predicted"/>